<dbReference type="EMBL" id="AWUE01024265">
    <property type="protein sequence ID" value="OMO51234.1"/>
    <property type="molecule type" value="Genomic_DNA"/>
</dbReference>
<organism evidence="1 2">
    <name type="scientific">Corchorus olitorius</name>
    <dbReference type="NCBI Taxonomy" id="93759"/>
    <lineage>
        <taxon>Eukaryota</taxon>
        <taxon>Viridiplantae</taxon>
        <taxon>Streptophyta</taxon>
        <taxon>Embryophyta</taxon>
        <taxon>Tracheophyta</taxon>
        <taxon>Spermatophyta</taxon>
        <taxon>Magnoliopsida</taxon>
        <taxon>eudicotyledons</taxon>
        <taxon>Gunneridae</taxon>
        <taxon>Pentapetalae</taxon>
        <taxon>rosids</taxon>
        <taxon>malvids</taxon>
        <taxon>Malvales</taxon>
        <taxon>Malvaceae</taxon>
        <taxon>Grewioideae</taxon>
        <taxon>Apeibeae</taxon>
        <taxon>Corchorus</taxon>
    </lineage>
</organism>
<sequence length="90" mass="10223">MLFTTFSSFECLHLIFDRSFGSPGTLPYPKVQCPIPGGDDFSPLYVHPNQPPTLRSPSTAVRQSLFRDANWTRRTYDNLTTQLVNFSLPN</sequence>
<comment type="caution">
    <text evidence="1">The sequence shown here is derived from an EMBL/GenBank/DDBJ whole genome shotgun (WGS) entry which is preliminary data.</text>
</comment>
<keyword evidence="2" id="KW-1185">Reference proteome</keyword>
<accession>A0A1R3FZI0</accession>
<dbReference type="Proteomes" id="UP000187203">
    <property type="component" value="Unassembled WGS sequence"/>
</dbReference>
<proteinExistence type="predicted"/>
<evidence type="ECO:0000313" key="1">
    <source>
        <dbReference type="EMBL" id="OMO51234.1"/>
    </source>
</evidence>
<protein>
    <submittedName>
        <fullName evidence="1">Uncharacterized protein</fullName>
    </submittedName>
</protein>
<dbReference type="AlphaFoldDB" id="A0A1R3FZI0"/>
<reference evidence="2" key="1">
    <citation type="submission" date="2013-09" db="EMBL/GenBank/DDBJ databases">
        <title>Corchorus olitorius genome sequencing.</title>
        <authorList>
            <person name="Alam M."/>
            <person name="Haque M.S."/>
            <person name="Islam M.S."/>
            <person name="Emdad E.M."/>
            <person name="Islam M.M."/>
            <person name="Ahmed B."/>
            <person name="Halim A."/>
            <person name="Hossen Q.M.M."/>
            <person name="Hossain M.Z."/>
            <person name="Ahmed R."/>
            <person name="Khan M.M."/>
            <person name="Islam R."/>
            <person name="Rashid M.M."/>
            <person name="Khan S.A."/>
            <person name="Rahman M.S."/>
            <person name="Alam M."/>
            <person name="Yahiya A.S."/>
            <person name="Khan M.S."/>
            <person name="Azam M.S."/>
            <person name="Haque T."/>
            <person name="Lashkar M.Z.H."/>
            <person name="Akhand A.I."/>
            <person name="Morshed G."/>
            <person name="Roy S."/>
            <person name="Uddin K.S."/>
            <person name="Rabeya T."/>
            <person name="Hossain A.S."/>
            <person name="Chowdhury A."/>
            <person name="Snigdha A.R."/>
            <person name="Mortoza M.S."/>
            <person name="Matin S.A."/>
            <person name="Hoque S.M.E."/>
            <person name="Islam M.K."/>
            <person name="Roy D.K."/>
            <person name="Haider R."/>
            <person name="Moosa M.M."/>
            <person name="Elias S.M."/>
            <person name="Hasan A.M."/>
            <person name="Jahan S."/>
            <person name="Shafiuddin M."/>
            <person name="Mahmood N."/>
            <person name="Shommy N.S."/>
        </authorList>
    </citation>
    <scope>NUCLEOTIDE SEQUENCE [LARGE SCALE GENOMIC DNA]</scope>
    <source>
        <strain evidence="2">cv. O-4</strain>
    </source>
</reference>
<evidence type="ECO:0000313" key="2">
    <source>
        <dbReference type="Proteomes" id="UP000187203"/>
    </source>
</evidence>
<gene>
    <name evidence="1" type="ORF">COLO4_37760</name>
</gene>
<name>A0A1R3FZI0_9ROSI</name>